<feature type="domain" description="AMP-dependent synthetase/ligase" evidence="5">
    <location>
        <begin position="15"/>
        <end position="431"/>
    </location>
</feature>
<dbReference type="InterPro" id="IPR042099">
    <property type="entry name" value="ANL_N_sf"/>
</dbReference>
<reference evidence="7" key="1">
    <citation type="submission" date="2016-10" db="EMBL/GenBank/DDBJ databases">
        <authorList>
            <person name="Varghese N."/>
            <person name="Submissions S."/>
        </authorList>
    </citation>
    <scope>NUCLEOTIDE SEQUENCE [LARGE SCALE GENOMIC DNA]</scope>
    <source>
        <strain evidence="7">B48,IBRC-M 10115,DSM 25386,CECT 8001</strain>
    </source>
</reference>
<dbReference type="AlphaFoldDB" id="A0A1H8EUV0"/>
<dbReference type="GO" id="GO:0016020">
    <property type="term" value="C:membrane"/>
    <property type="evidence" value="ECO:0007669"/>
    <property type="project" value="TreeGrafter"/>
</dbReference>
<dbReference type="InterPro" id="IPR020845">
    <property type="entry name" value="AMP-binding_CS"/>
</dbReference>
<evidence type="ECO:0000259" key="5">
    <source>
        <dbReference type="Pfam" id="PF00501"/>
    </source>
</evidence>
<evidence type="ECO:0000313" key="6">
    <source>
        <dbReference type="EMBL" id="SEN22677.1"/>
    </source>
</evidence>
<evidence type="ECO:0000313" key="7">
    <source>
        <dbReference type="Proteomes" id="UP000198553"/>
    </source>
</evidence>
<evidence type="ECO:0000256" key="1">
    <source>
        <dbReference type="ARBA" id="ARBA00022598"/>
    </source>
</evidence>
<dbReference type="SUPFAM" id="SSF56801">
    <property type="entry name" value="Acetyl-CoA synthetase-like"/>
    <property type="match status" value="1"/>
</dbReference>
<accession>A0A1H8EUV0</accession>
<evidence type="ECO:0000256" key="3">
    <source>
        <dbReference type="ARBA" id="ARBA00023098"/>
    </source>
</evidence>
<dbReference type="Pfam" id="PF23562">
    <property type="entry name" value="AMP-binding_C_3"/>
    <property type="match status" value="1"/>
</dbReference>
<dbReference type="Proteomes" id="UP000198553">
    <property type="component" value="Unassembled WGS sequence"/>
</dbReference>
<protein>
    <recommendedName>
        <fullName evidence="4">Acyl-CoA synthetase</fullName>
    </recommendedName>
</protein>
<dbReference type="GO" id="GO:0004467">
    <property type="term" value="F:long-chain fatty acid-CoA ligase activity"/>
    <property type="evidence" value="ECO:0007669"/>
    <property type="project" value="TreeGrafter"/>
</dbReference>
<keyword evidence="7" id="KW-1185">Reference proteome</keyword>
<organism evidence="6 7">
    <name type="scientific">Mesobacillus persicus</name>
    <dbReference type="NCBI Taxonomy" id="930146"/>
    <lineage>
        <taxon>Bacteria</taxon>
        <taxon>Bacillati</taxon>
        <taxon>Bacillota</taxon>
        <taxon>Bacilli</taxon>
        <taxon>Bacillales</taxon>
        <taxon>Bacillaceae</taxon>
        <taxon>Mesobacillus</taxon>
    </lineage>
</organism>
<keyword evidence="2" id="KW-0276">Fatty acid metabolism</keyword>
<dbReference type="PANTHER" id="PTHR43272">
    <property type="entry name" value="LONG-CHAIN-FATTY-ACID--COA LIGASE"/>
    <property type="match status" value="1"/>
</dbReference>
<evidence type="ECO:0000256" key="4">
    <source>
        <dbReference type="ARBA" id="ARBA00032875"/>
    </source>
</evidence>
<dbReference type="Gene3D" id="3.40.50.12780">
    <property type="entry name" value="N-terminal domain of ligase-like"/>
    <property type="match status" value="1"/>
</dbReference>
<sequence>MMSKEQNTFPQLLIEWARHSGEKVALREKDFGIWNEVTYEEYLHKVKFFSLGLAKLGLVRGDKLGIIGDNRPEWVISEMAAQSLGGISVGIYQESLTNELSYILNDCEASIVVAEDQEQVDKLLEIKSEIPHVKSIIYYDPRGMRAYDESFLLAFEEVLDLGREQEKLDPDYFQREVEKGQSDDIAIFSYTSGTTGNPKGTMLSYKNLLDMAKNLSSIDPLSEKDEYLSFLPLAWIGEQMMSIAMGLYNGMTINFPEEPTTVLENLREIGPQVMFSPPRIYEDMVSRFQVKIQDAGWLKRKVYEWSKPIGKKIAEAHFTNRPIPLTTKLQYKLADYLLFSAIRDHLGLAQIKRAYTGGAPLGPDVFEFFHSIGVNVKSIYGQTEVSGISIVHRDGDIKFDSVGLPLPGTEVKISETGEILIKSSSVCAGYYKNEKSTKDTIQSGWLHTGDAGRLDEEGHLYVIDRVKDVIRLQSGEMYSPQFIENKLKFSSYIQEAVAIGKDRPYVVGIINIDMKNVGRWAEKNQVSYTTYTDLSSKPEVLELIQKQVNEINQSLPDKAKIKKFVLLYKELDADDEELTRTKKVRRQFVAKKYEDLIEGMYSEDEQIEVFGKIKYRDGAEQTIQTTLQVIFMEEGEGAA</sequence>
<dbReference type="EMBL" id="FOBW01000010">
    <property type="protein sequence ID" value="SEN22677.1"/>
    <property type="molecule type" value="Genomic_DNA"/>
</dbReference>
<gene>
    <name evidence="6" type="ORF">SAMN05192533_11096</name>
</gene>
<dbReference type="STRING" id="930146.SAMN05192533_11096"/>
<keyword evidence="3" id="KW-0443">Lipid metabolism</keyword>
<proteinExistence type="predicted"/>
<keyword evidence="1" id="KW-0436">Ligase</keyword>
<dbReference type="PROSITE" id="PS00455">
    <property type="entry name" value="AMP_BINDING"/>
    <property type="match status" value="1"/>
</dbReference>
<name>A0A1H8EUV0_9BACI</name>
<dbReference type="InterPro" id="IPR000873">
    <property type="entry name" value="AMP-dep_synth/lig_dom"/>
</dbReference>
<dbReference type="Pfam" id="PF00501">
    <property type="entry name" value="AMP-binding"/>
    <property type="match status" value="1"/>
</dbReference>
<dbReference type="PANTHER" id="PTHR43272:SF32">
    <property type="entry name" value="AMP-DEPENDENT SYNTHETASE_LIGASE DOMAIN-CONTAINING PROTEIN"/>
    <property type="match status" value="1"/>
</dbReference>
<evidence type="ECO:0000256" key="2">
    <source>
        <dbReference type="ARBA" id="ARBA00022832"/>
    </source>
</evidence>